<sequence length="668" mass="76011">MVNFTINLYHHGFFVGNPLHYMDGDLRVVHNVNFEGVIYSEFCHNLRKLVVMAPVSYYYVKSGVPMNLGLKPLKTDEDLEAFKKAAQENNSKIDIYCEHSGYNVLEMLKNDNLVNEEDEQDFSDNENQDTLDDVKDLVDFQTEDDSDVVIPKITTNDPWLNKLVGLGKFIGHMDDPIPPLNGRFMVEIDDPEEDEIDTQYKVKKGVQYRAFDPETPWNSCKPILGMRFESPAQLKQCLANYGVTHGYQLWYLQNDSHKLLVLCARDVSEGRCAGKRGKKDNESATCSTKGQGSKDCKGESSKISKATKERWDKKKEEEKKNVANQKDCKFRLWASWMSTERSFQIKTLYADHKCSRNYNLGSLVTYKWIAHHYAREIIDNPWLTYRYMQNSIREKFKIDVSLGQCKRAKQVALFDHEGGLVDHYNPALPKKRAPKTGGSTSGTKKGESSSKTGTKRCGSSNANKMSKRSNLGGSSSQQVFTITPEEQEYQMGMEALHETLREQELEKAKYAEIQKQNEAVDKWWDEYEQEWTAADFNEKFEDQIGISVSPGEEISFFSDSVPMNTSNVDLPTQQSHVHPASEVKGKEPVDEEAPHEDKGKQIATPDMPSPAAKKPRGRPKKTAATDSIVGRIYHKNRGRSERIANQKKPFVFDKYGTGSTPDKAFDVE</sequence>
<name>A0A2U1LFS4_ARTAN</name>
<gene>
    <name evidence="3" type="ORF">CTI12_AA500640</name>
</gene>
<feature type="compositionally biased region" description="Polar residues" evidence="1">
    <location>
        <begin position="565"/>
        <end position="576"/>
    </location>
</feature>
<feature type="region of interest" description="Disordered" evidence="1">
    <location>
        <begin position="424"/>
        <end position="478"/>
    </location>
</feature>
<dbReference type="Pfam" id="PF26130">
    <property type="entry name" value="PB1-like"/>
    <property type="match status" value="1"/>
</dbReference>
<feature type="region of interest" description="Disordered" evidence="1">
    <location>
        <begin position="565"/>
        <end position="668"/>
    </location>
</feature>
<evidence type="ECO:0000256" key="1">
    <source>
        <dbReference type="SAM" id="MobiDB-lite"/>
    </source>
</evidence>
<feature type="compositionally biased region" description="Basic and acidic residues" evidence="1">
    <location>
        <begin position="292"/>
        <end position="301"/>
    </location>
</feature>
<dbReference type="AlphaFoldDB" id="A0A2U1LFS4"/>
<comment type="caution">
    <text evidence="3">The sequence shown here is derived from an EMBL/GenBank/DDBJ whole genome shotgun (WGS) entry which is preliminary data.</text>
</comment>
<reference evidence="3 4" key="1">
    <citation type="journal article" date="2018" name="Mol. Plant">
        <title>The genome of Artemisia annua provides insight into the evolution of Asteraceae family and artemisinin biosynthesis.</title>
        <authorList>
            <person name="Shen Q."/>
            <person name="Zhang L."/>
            <person name="Liao Z."/>
            <person name="Wang S."/>
            <person name="Yan T."/>
            <person name="Shi P."/>
            <person name="Liu M."/>
            <person name="Fu X."/>
            <person name="Pan Q."/>
            <person name="Wang Y."/>
            <person name="Lv Z."/>
            <person name="Lu X."/>
            <person name="Zhang F."/>
            <person name="Jiang W."/>
            <person name="Ma Y."/>
            <person name="Chen M."/>
            <person name="Hao X."/>
            <person name="Li L."/>
            <person name="Tang Y."/>
            <person name="Lv G."/>
            <person name="Zhou Y."/>
            <person name="Sun X."/>
            <person name="Brodelius P.E."/>
            <person name="Rose J.K.C."/>
            <person name="Tang K."/>
        </authorList>
    </citation>
    <scope>NUCLEOTIDE SEQUENCE [LARGE SCALE GENOMIC DNA]</scope>
    <source>
        <strain evidence="4">cv. Huhao1</strain>
        <tissue evidence="3">Leaf</tissue>
    </source>
</reference>
<evidence type="ECO:0000313" key="4">
    <source>
        <dbReference type="Proteomes" id="UP000245207"/>
    </source>
</evidence>
<dbReference type="InterPro" id="IPR058594">
    <property type="entry name" value="PB1-like_dom_pln"/>
</dbReference>
<feature type="compositionally biased region" description="Basic and acidic residues" evidence="1">
    <location>
        <begin position="579"/>
        <end position="588"/>
    </location>
</feature>
<dbReference type="EMBL" id="PKPP01009635">
    <property type="protein sequence ID" value="PWA47822.1"/>
    <property type="molecule type" value="Genomic_DNA"/>
</dbReference>
<feature type="domain" description="PB1-like" evidence="2">
    <location>
        <begin position="3"/>
        <end position="99"/>
    </location>
</feature>
<feature type="region of interest" description="Disordered" evidence="1">
    <location>
        <begin position="273"/>
        <end position="301"/>
    </location>
</feature>
<feature type="compositionally biased region" description="Polar residues" evidence="1">
    <location>
        <begin position="457"/>
        <end position="478"/>
    </location>
</feature>
<dbReference type="OrthoDB" id="1746950at2759"/>
<dbReference type="PANTHER" id="PTHR31973:SF189">
    <property type="entry name" value="TRANSPOSASE, MUDR, PLANT, MULE TRANSPOSASE DOMAIN PROTEIN-RELATED"/>
    <property type="match status" value="1"/>
</dbReference>
<evidence type="ECO:0000259" key="2">
    <source>
        <dbReference type="Pfam" id="PF26130"/>
    </source>
</evidence>
<accession>A0A2U1LFS4</accession>
<proteinExistence type="predicted"/>
<dbReference type="PANTHER" id="PTHR31973">
    <property type="entry name" value="POLYPROTEIN, PUTATIVE-RELATED"/>
    <property type="match status" value="1"/>
</dbReference>
<keyword evidence="4" id="KW-1185">Reference proteome</keyword>
<organism evidence="3 4">
    <name type="scientific">Artemisia annua</name>
    <name type="common">Sweet wormwood</name>
    <dbReference type="NCBI Taxonomy" id="35608"/>
    <lineage>
        <taxon>Eukaryota</taxon>
        <taxon>Viridiplantae</taxon>
        <taxon>Streptophyta</taxon>
        <taxon>Embryophyta</taxon>
        <taxon>Tracheophyta</taxon>
        <taxon>Spermatophyta</taxon>
        <taxon>Magnoliopsida</taxon>
        <taxon>eudicotyledons</taxon>
        <taxon>Gunneridae</taxon>
        <taxon>Pentapetalae</taxon>
        <taxon>asterids</taxon>
        <taxon>campanulids</taxon>
        <taxon>Asterales</taxon>
        <taxon>Asteraceae</taxon>
        <taxon>Asteroideae</taxon>
        <taxon>Anthemideae</taxon>
        <taxon>Artemisiinae</taxon>
        <taxon>Artemisia</taxon>
    </lineage>
</organism>
<protein>
    <recommendedName>
        <fullName evidence="2">PB1-like domain-containing protein</fullName>
    </recommendedName>
</protein>
<dbReference type="Proteomes" id="UP000245207">
    <property type="component" value="Unassembled WGS sequence"/>
</dbReference>
<evidence type="ECO:0000313" key="3">
    <source>
        <dbReference type="EMBL" id="PWA47822.1"/>
    </source>
</evidence>